<gene>
    <name evidence="1" type="ORF">DCAF_LOCUS27685</name>
</gene>
<organism evidence="1 2">
    <name type="scientific">Dovyalis caffra</name>
    <dbReference type="NCBI Taxonomy" id="77055"/>
    <lineage>
        <taxon>Eukaryota</taxon>
        <taxon>Viridiplantae</taxon>
        <taxon>Streptophyta</taxon>
        <taxon>Embryophyta</taxon>
        <taxon>Tracheophyta</taxon>
        <taxon>Spermatophyta</taxon>
        <taxon>Magnoliopsida</taxon>
        <taxon>eudicotyledons</taxon>
        <taxon>Gunneridae</taxon>
        <taxon>Pentapetalae</taxon>
        <taxon>rosids</taxon>
        <taxon>fabids</taxon>
        <taxon>Malpighiales</taxon>
        <taxon>Salicaceae</taxon>
        <taxon>Flacourtieae</taxon>
        <taxon>Dovyalis</taxon>
    </lineage>
</organism>
<sequence>RAELASKTTTALIRVVDELIIEDESQTDFHAPLSVRKMPSKWLFPGVCLRYNKESRSRCFKCKDRWKNESEEDGDGWYFQLRAIMQKMTNRAEG</sequence>
<protein>
    <submittedName>
        <fullName evidence="1">Uncharacterized protein</fullName>
    </submittedName>
</protein>
<dbReference type="EMBL" id="CAWUPB010001199">
    <property type="protein sequence ID" value="CAK7357397.1"/>
    <property type="molecule type" value="Genomic_DNA"/>
</dbReference>
<dbReference type="AlphaFoldDB" id="A0AAV1STM3"/>
<proteinExistence type="predicted"/>
<feature type="non-terminal residue" evidence="1">
    <location>
        <position position="1"/>
    </location>
</feature>
<accession>A0AAV1STM3</accession>
<evidence type="ECO:0000313" key="2">
    <source>
        <dbReference type="Proteomes" id="UP001314170"/>
    </source>
</evidence>
<reference evidence="1 2" key="1">
    <citation type="submission" date="2024-01" db="EMBL/GenBank/DDBJ databases">
        <authorList>
            <person name="Waweru B."/>
        </authorList>
    </citation>
    <scope>NUCLEOTIDE SEQUENCE [LARGE SCALE GENOMIC DNA]</scope>
</reference>
<evidence type="ECO:0000313" key="1">
    <source>
        <dbReference type="EMBL" id="CAK7357397.1"/>
    </source>
</evidence>
<keyword evidence="2" id="KW-1185">Reference proteome</keyword>
<name>A0AAV1STM3_9ROSI</name>
<dbReference type="Proteomes" id="UP001314170">
    <property type="component" value="Unassembled WGS sequence"/>
</dbReference>
<comment type="caution">
    <text evidence="1">The sequence shown here is derived from an EMBL/GenBank/DDBJ whole genome shotgun (WGS) entry which is preliminary data.</text>
</comment>